<dbReference type="Proteomes" id="UP000242972">
    <property type="component" value="Unassembled WGS sequence"/>
</dbReference>
<dbReference type="Gene3D" id="3.80.30.30">
    <property type="match status" value="1"/>
</dbReference>
<dbReference type="GO" id="GO:0046872">
    <property type="term" value="F:metal ion binding"/>
    <property type="evidence" value="ECO:0007669"/>
    <property type="project" value="UniProtKB-KW"/>
</dbReference>
<reference evidence="5 6" key="1">
    <citation type="journal article" date="2014" name="BMC Genomics">
        <title>Comparison of environmental and isolate Sulfobacillus genomes reveals diverse carbon, sulfur, nitrogen, and hydrogen metabolisms.</title>
        <authorList>
            <person name="Justice N.B."/>
            <person name="Norman A."/>
            <person name="Brown C.T."/>
            <person name="Singh A."/>
            <person name="Thomas B.C."/>
            <person name="Banfield J.F."/>
        </authorList>
    </citation>
    <scope>NUCLEOTIDE SEQUENCE [LARGE SCALE GENOMIC DNA]</scope>
    <source>
        <strain evidence="5">AMDSBA4</strain>
    </source>
</reference>
<dbReference type="PANTHER" id="PTHR43432:SF3">
    <property type="entry name" value="SLR0285 PROTEIN"/>
    <property type="match status" value="1"/>
</dbReference>
<dbReference type="InterPro" id="IPR058240">
    <property type="entry name" value="rSAM_sf"/>
</dbReference>
<evidence type="ECO:0000256" key="1">
    <source>
        <dbReference type="ARBA" id="ARBA00022723"/>
    </source>
</evidence>
<name>A0A2T2XG44_9FIRM</name>
<gene>
    <name evidence="5" type="ORF">C7B46_09820</name>
</gene>
<dbReference type="Pfam" id="PF04055">
    <property type="entry name" value="Radical_SAM"/>
    <property type="match status" value="1"/>
</dbReference>
<dbReference type="CDD" id="cd01335">
    <property type="entry name" value="Radical_SAM"/>
    <property type="match status" value="1"/>
</dbReference>
<evidence type="ECO:0000313" key="5">
    <source>
        <dbReference type="EMBL" id="PSR33450.1"/>
    </source>
</evidence>
<dbReference type="AlphaFoldDB" id="A0A2T2XG44"/>
<dbReference type="GO" id="GO:0051536">
    <property type="term" value="F:iron-sulfur cluster binding"/>
    <property type="evidence" value="ECO:0007669"/>
    <property type="project" value="UniProtKB-KW"/>
</dbReference>
<feature type="domain" description="Elp3/MiaA/NifB-like radical SAM core" evidence="4">
    <location>
        <begin position="21"/>
        <end position="244"/>
    </location>
</feature>
<keyword evidence="2" id="KW-0408">Iron</keyword>
<dbReference type="EMBL" id="PXYW01000020">
    <property type="protein sequence ID" value="PSR33450.1"/>
    <property type="molecule type" value="Genomic_DNA"/>
</dbReference>
<keyword evidence="1" id="KW-0479">Metal-binding</keyword>
<organism evidence="5 6">
    <name type="scientific">Sulfobacillus benefaciens</name>
    <dbReference type="NCBI Taxonomy" id="453960"/>
    <lineage>
        <taxon>Bacteria</taxon>
        <taxon>Bacillati</taxon>
        <taxon>Bacillota</taxon>
        <taxon>Clostridia</taxon>
        <taxon>Eubacteriales</taxon>
        <taxon>Clostridiales Family XVII. Incertae Sedis</taxon>
        <taxon>Sulfobacillus</taxon>
    </lineage>
</organism>
<accession>A0A2T2XG44</accession>
<dbReference type="GO" id="GO:0003824">
    <property type="term" value="F:catalytic activity"/>
    <property type="evidence" value="ECO:0007669"/>
    <property type="project" value="InterPro"/>
</dbReference>
<proteinExistence type="predicted"/>
<evidence type="ECO:0000256" key="3">
    <source>
        <dbReference type="ARBA" id="ARBA00023014"/>
    </source>
</evidence>
<dbReference type="SUPFAM" id="SSF102114">
    <property type="entry name" value="Radical SAM enzymes"/>
    <property type="match status" value="1"/>
</dbReference>
<evidence type="ECO:0000313" key="6">
    <source>
        <dbReference type="Proteomes" id="UP000242972"/>
    </source>
</evidence>
<evidence type="ECO:0000256" key="2">
    <source>
        <dbReference type="ARBA" id="ARBA00023004"/>
    </source>
</evidence>
<sequence length="295" mass="33728">MEIRVQQPKTIINRNVHHFGFDATFNPYRGCSHACKYCYARDTHQFFNLDRGHDFERIIFAKEFTGAQVMDQLSRVPLSQTIAIGTATDPYQPIEGQLRITRKFLQAILLSGHGVTITTKSPLVLRDLDLITALAIRQQIVVHISLITDNTTLAHQLEPGTSSPRRRWQIVDGLVAQQVPVALFCAPIIPGWTDDLETLNAIFATARQKRVTWLMAAPVHFTPPMFEYFSAHLATIDATRTLTFRRHFADNGALLPWYRRQLQQTIDRLRGQYHLSEQGLTPRPHQFTVQTVFDI</sequence>
<dbReference type="SFLD" id="SFLDG01084">
    <property type="entry name" value="Uncharacterised_Radical_SAM_Su"/>
    <property type="match status" value="1"/>
</dbReference>
<dbReference type="InterPro" id="IPR006638">
    <property type="entry name" value="Elp3/MiaA/NifB-like_rSAM"/>
</dbReference>
<evidence type="ECO:0000259" key="4">
    <source>
        <dbReference type="SMART" id="SM00729"/>
    </source>
</evidence>
<dbReference type="SFLD" id="SFLDS00029">
    <property type="entry name" value="Radical_SAM"/>
    <property type="match status" value="1"/>
</dbReference>
<dbReference type="SMART" id="SM00729">
    <property type="entry name" value="Elp3"/>
    <property type="match status" value="1"/>
</dbReference>
<protein>
    <submittedName>
        <fullName evidence="5">Radical SAM protein</fullName>
    </submittedName>
</protein>
<dbReference type="PANTHER" id="PTHR43432">
    <property type="entry name" value="SLR0285 PROTEIN"/>
    <property type="match status" value="1"/>
</dbReference>
<dbReference type="InterPro" id="IPR040086">
    <property type="entry name" value="MJ0683-like"/>
</dbReference>
<dbReference type="InterPro" id="IPR007197">
    <property type="entry name" value="rSAM"/>
</dbReference>
<comment type="caution">
    <text evidence="5">The sequence shown here is derived from an EMBL/GenBank/DDBJ whole genome shotgun (WGS) entry which is preliminary data.</text>
</comment>
<keyword evidence="3" id="KW-0411">Iron-sulfur</keyword>